<dbReference type="InterPro" id="IPR013230">
    <property type="entry name" value="Peptidase_M15A_C"/>
</dbReference>
<evidence type="ECO:0000313" key="4">
    <source>
        <dbReference type="EMBL" id="MET3790429.1"/>
    </source>
</evidence>
<reference evidence="4 5" key="1">
    <citation type="submission" date="2024-06" db="EMBL/GenBank/DDBJ databases">
        <title>Genomic Encyclopedia of Type Strains, Phase IV (KMG-IV): sequencing the most valuable type-strain genomes for metagenomic binning, comparative biology and taxonomic classification.</title>
        <authorList>
            <person name="Goeker M."/>
        </authorList>
    </citation>
    <scope>NUCLEOTIDE SEQUENCE [LARGE SCALE GENOMIC DNA]</scope>
    <source>
        <strain evidence="4 5">DSM 27865</strain>
    </source>
</reference>
<dbReference type="Gene3D" id="3.30.1380.10">
    <property type="match status" value="1"/>
</dbReference>
<name>A0ABV2MUG0_9HYPH</name>
<keyword evidence="5" id="KW-1185">Reference proteome</keyword>
<dbReference type="EMBL" id="JBEPML010000002">
    <property type="protein sequence ID" value="MET3790429.1"/>
    <property type="molecule type" value="Genomic_DNA"/>
</dbReference>
<evidence type="ECO:0000256" key="1">
    <source>
        <dbReference type="SAM" id="MobiDB-lite"/>
    </source>
</evidence>
<dbReference type="RefSeq" id="WP_354192592.1">
    <property type="nucleotide sequence ID" value="NZ_JBEPML010000002.1"/>
</dbReference>
<comment type="caution">
    <text evidence="4">The sequence shown here is derived from an EMBL/GenBank/DDBJ whole genome shotgun (WGS) entry which is preliminary data.</text>
</comment>
<feature type="signal peptide" evidence="2">
    <location>
        <begin position="1"/>
        <end position="32"/>
    </location>
</feature>
<dbReference type="SUPFAM" id="SSF55166">
    <property type="entry name" value="Hedgehog/DD-peptidase"/>
    <property type="match status" value="1"/>
</dbReference>
<dbReference type="InterPro" id="IPR009045">
    <property type="entry name" value="Zn_M74/Hedgehog-like"/>
</dbReference>
<keyword evidence="2" id="KW-0732">Signal</keyword>
<evidence type="ECO:0000256" key="2">
    <source>
        <dbReference type="SAM" id="SignalP"/>
    </source>
</evidence>
<gene>
    <name evidence="4" type="ORF">ABID37_000620</name>
</gene>
<feature type="domain" description="Peptidase M15A C-terminal" evidence="3">
    <location>
        <begin position="283"/>
        <end position="386"/>
    </location>
</feature>
<protein>
    <submittedName>
        <fullName evidence="4">Uncharacterized protein YcbK (DUF882 family)</fullName>
    </submittedName>
</protein>
<dbReference type="Proteomes" id="UP001549076">
    <property type="component" value="Unassembled WGS sequence"/>
</dbReference>
<dbReference type="Pfam" id="PF08291">
    <property type="entry name" value="Peptidase_M15_3"/>
    <property type="match status" value="1"/>
</dbReference>
<feature type="chain" id="PRO_5046986686" evidence="2">
    <location>
        <begin position="33"/>
        <end position="401"/>
    </location>
</feature>
<sequence length="401" mass="41925">MKSAGSRLAKGECRLITAALLSVLLASCSSTGDPALSVGMPGYNAAELSSASTSTPSFAADSDAAVSTEPQQLMSAEGDTELPDQVAFMPAAKPGASLTALAAVDEEAQNTLQAQATALGQPAPADESQQAAARAPETKPEAPAVQTASAQADKQQPAEFFVTATDPAPQAEAPKKKGFLASFFGASSASAAPAAKAKPTAQQAKPAAKPVVTLASAEPAKPIIASANVDRSKFSEDSLPGVRQNALFEIKRKSGVDDDSDIDLNEDEGFGSYQVASAAGLARLAPNGLLKQTESVDVACLKPSLVRVLKTIENHYGKKLVVTSGYRDPNRNKRARGAKNSLHMYCAAADIQMPGVSKWELANYLRSMPGRGGVGTYCHTDSVHVDVGPERDWNWRCRRRK</sequence>
<organism evidence="4 5">
    <name type="scientific">Aquamicrobium terrae</name>
    <dbReference type="NCBI Taxonomy" id="1324945"/>
    <lineage>
        <taxon>Bacteria</taxon>
        <taxon>Pseudomonadati</taxon>
        <taxon>Pseudomonadota</taxon>
        <taxon>Alphaproteobacteria</taxon>
        <taxon>Hyphomicrobiales</taxon>
        <taxon>Phyllobacteriaceae</taxon>
        <taxon>Aquamicrobium</taxon>
    </lineage>
</organism>
<evidence type="ECO:0000259" key="3">
    <source>
        <dbReference type="Pfam" id="PF08291"/>
    </source>
</evidence>
<proteinExistence type="predicted"/>
<accession>A0ABV2MUG0</accession>
<dbReference type="PROSITE" id="PS51257">
    <property type="entry name" value="PROKAR_LIPOPROTEIN"/>
    <property type="match status" value="1"/>
</dbReference>
<feature type="region of interest" description="Disordered" evidence="1">
    <location>
        <begin position="117"/>
        <end position="155"/>
    </location>
</feature>
<evidence type="ECO:0000313" key="5">
    <source>
        <dbReference type="Proteomes" id="UP001549076"/>
    </source>
</evidence>